<gene>
    <name evidence="2" type="ORF">CA264_05140</name>
</gene>
<proteinExistence type="predicted"/>
<evidence type="ECO:0008006" key="4">
    <source>
        <dbReference type="Google" id="ProtNLM"/>
    </source>
</evidence>
<evidence type="ECO:0000313" key="2">
    <source>
        <dbReference type="EMBL" id="ARS34874.1"/>
    </source>
</evidence>
<dbReference type="RefSeq" id="WP_025605182.1">
    <property type="nucleotide sequence ID" value="NZ_CP021235.1"/>
</dbReference>
<dbReference type="InterPro" id="IPR013783">
    <property type="entry name" value="Ig-like_fold"/>
</dbReference>
<dbReference type="KEGG" id="pact:CA264_05140"/>
<accession>A0A1X9YPV7</accession>
<evidence type="ECO:0000313" key="3">
    <source>
        <dbReference type="Proteomes" id="UP000266292"/>
    </source>
</evidence>
<feature type="signal peptide" evidence="1">
    <location>
        <begin position="1"/>
        <end position="20"/>
    </location>
</feature>
<dbReference type="Gene3D" id="2.60.40.10">
    <property type="entry name" value="Immunoglobulins"/>
    <property type="match status" value="1"/>
</dbReference>
<sequence length="430" mass="46729">MKKSLLTFALLIYSLTSIYAQSLICEFDWNDMAKGAQAAKFGKAAKQKGLQTGVVAGGADQTTGLGILKLNNSGKETAPIDFVLEGADFNVDGLEVAMQFNAYNTTGNGELFARLHRNTSKEPVFRLGIRNFKLQARFTLANGEVVELQSMKPVSTENRLTFYSFRYTPETGEAEVYIGTELVAYYVVEEKNVPMDWTAAGDAVIGYNLSLVNSKKKRTKAKPSAVATFDNFSVSSIESEQIITPLPVEFVEVNAKAKGKQAELSWATASETNNAYFAIERSHNGVHFEEIARVKGAGNSMRLLSYNFTDNAPLAGTAYYRIKQVDTDGSSETSKVMAITTEAAMATEMQVYPTLVQGQAVNLKLNGATTGQAELSILSFGGNVVRTKTIDVAEAAAGTQVLENGELSKGAYIVMLTHNGETFRKKLIVR</sequence>
<keyword evidence="1" id="KW-0732">Signal</keyword>
<dbReference type="OrthoDB" id="663485at2"/>
<evidence type="ECO:0000256" key="1">
    <source>
        <dbReference type="SAM" id="SignalP"/>
    </source>
</evidence>
<dbReference type="AlphaFoldDB" id="A0A1X9YPV7"/>
<protein>
    <recommendedName>
        <fullName evidence="4">T9SS C-terminal target domain-containing protein</fullName>
    </recommendedName>
</protein>
<dbReference type="EMBL" id="CP021235">
    <property type="protein sequence ID" value="ARS34874.1"/>
    <property type="molecule type" value="Genomic_DNA"/>
</dbReference>
<organism evidence="2 3">
    <name type="scientific">Pontibacter actiniarum</name>
    <dbReference type="NCBI Taxonomy" id="323450"/>
    <lineage>
        <taxon>Bacteria</taxon>
        <taxon>Pseudomonadati</taxon>
        <taxon>Bacteroidota</taxon>
        <taxon>Cytophagia</taxon>
        <taxon>Cytophagales</taxon>
        <taxon>Hymenobacteraceae</taxon>
        <taxon>Pontibacter</taxon>
    </lineage>
</organism>
<feature type="chain" id="PRO_5011004500" description="T9SS C-terminal target domain-containing protein" evidence="1">
    <location>
        <begin position="21"/>
        <end position="430"/>
    </location>
</feature>
<dbReference type="STRING" id="709015.GCA_000472485_01026"/>
<dbReference type="Proteomes" id="UP000266292">
    <property type="component" value="Chromosome"/>
</dbReference>
<name>A0A1X9YPV7_9BACT</name>
<reference evidence="3" key="1">
    <citation type="submission" date="2017-05" db="EMBL/GenBank/DDBJ databases">
        <authorList>
            <person name="Ray J."/>
            <person name="Price M."/>
            <person name="Deutschbauer A."/>
        </authorList>
    </citation>
    <scope>NUCLEOTIDE SEQUENCE [LARGE SCALE GENOMIC DNA]</scope>
    <source>
        <strain evidence="3">DSM 19842</strain>
    </source>
</reference>
<keyword evidence="3" id="KW-1185">Reference proteome</keyword>